<evidence type="ECO:0000313" key="3">
    <source>
        <dbReference type="Proteomes" id="UP001267710"/>
    </source>
</evidence>
<dbReference type="RefSeq" id="WP_309825992.1">
    <property type="nucleotide sequence ID" value="NZ_JAVIZX010000001.1"/>
</dbReference>
<feature type="binding site" evidence="1">
    <location>
        <begin position="163"/>
        <end position="165"/>
    </location>
    <ligand>
        <name>substrate</name>
    </ligand>
</feature>
<feature type="binding site" evidence="1">
    <location>
        <position position="304"/>
    </location>
    <ligand>
        <name>adenosylcob(III)alamin</name>
        <dbReference type="ChEBI" id="CHEBI:18408"/>
    </ligand>
</feature>
<dbReference type="PANTHER" id="PTHR39329">
    <property type="entry name" value="ETHANOLAMINE AMMONIA-LYASE HEAVY CHAIN"/>
    <property type="match status" value="1"/>
</dbReference>
<sequence>MPSSAYHHTLGGHRWQFADLRDVLAKASPARSGDALAGLAAQSSVERMAARLCLADVPLRRFLSDAVVPYESDEVTRLIIDTHDAAAFAPIAHLTVGGFRDWLLSHATDSATLAATATGITPEMAAAVSKLMRNQDLIAVARKCRVVTRFRNTLGLPGHLAVRLQPNHPTDDLRGIAASMIDGLLYGAGDAVIGVNPATDSIAALTGLVHALADVIERLEIPTQACVLTHVTNTVQMIEQGAPVDLVFQSIAGTEAANSSFGVSLALLREAREAALSLRRGADFSDGVGDHVMYFETGQGSALSANAHHGVDQQTCEARAYAVARAFSPLLTNTVVGFIGPEYLYDGKQIIRAGLEDHFCGKLLGVPLGCDVCYTNHAEADSDDMDTLLTLLGVAGVTFVMGVPGADDVMLNYQSTSFHDALYLRDVLGLRRAPEFDAWLQRMQLADEAGRLLPASAALPALARLRHGSLPPPA</sequence>
<dbReference type="Gene3D" id="2.30.170.30">
    <property type="entry name" value="ethanolamine ammonia-lyase heavy chain domain like"/>
    <property type="match status" value="1"/>
</dbReference>
<evidence type="ECO:0000313" key="2">
    <source>
        <dbReference type="EMBL" id="MDR6212913.1"/>
    </source>
</evidence>
<feature type="binding site" evidence="1">
    <location>
        <position position="410"/>
    </location>
    <ligand>
        <name>adenosylcob(III)alamin</name>
        <dbReference type="ChEBI" id="CHEBI:18408"/>
    </ligand>
</feature>
<keyword evidence="1" id="KW-0170">Cobalt</keyword>
<comment type="caution">
    <text evidence="2">The sequence shown here is derived from an EMBL/GenBank/DDBJ whole genome shotgun (WGS) entry which is preliminary data.</text>
</comment>
<dbReference type="InterPro" id="IPR013785">
    <property type="entry name" value="Aldolase_TIM"/>
</dbReference>
<dbReference type="EMBL" id="JAVIZX010000001">
    <property type="protein sequence ID" value="MDR6212913.1"/>
    <property type="molecule type" value="Genomic_DNA"/>
</dbReference>
<dbReference type="Pfam" id="PF06751">
    <property type="entry name" value="EutB"/>
    <property type="match status" value="1"/>
</dbReference>
<feature type="binding site" evidence="1">
    <location>
        <position position="197"/>
    </location>
    <ligand>
        <name>adenosylcob(III)alamin</name>
        <dbReference type="ChEBI" id="CHEBI:18408"/>
    </ligand>
</feature>
<evidence type="ECO:0000256" key="1">
    <source>
        <dbReference type="HAMAP-Rule" id="MF_00861"/>
    </source>
</evidence>
<gene>
    <name evidence="1" type="primary">eutB</name>
    <name evidence="2" type="ORF">QE399_000602</name>
</gene>
<dbReference type="Proteomes" id="UP001267710">
    <property type="component" value="Unassembled WGS sequence"/>
</dbReference>
<dbReference type="Gene3D" id="1.10.220.70">
    <property type="entry name" value="lyase"/>
    <property type="match status" value="1"/>
</dbReference>
<dbReference type="InterPro" id="IPR044941">
    <property type="entry name" value="EutB_N_sf"/>
</dbReference>
<dbReference type="Gene3D" id="3.20.20.70">
    <property type="entry name" value="Aldolase class I"/>
    <property type="match status" value="1"/>
</dbReference>
<feature type="binding site" evidence="1">
    <location>
        <position position="249"/>
    </location>
    <ligand>
        <name>adenosylcob(III)alamin</name>
        <dbReference type="ChEBI" id="CHEBI:18408"/>
    </ligand>
</feature>
<keyword evidence="3" id="KW-1185">Reference proteome</keyword>
<dbReference type="InterPro" id="IPR044939">
    <property type="entry name" value="EutB_dom_2_sf"/>
</dbReference>
<comment type="subunit">
    <text evidence="1">The basic unit is a heterodimer which dimerizes to form tetramers. The heterotetramers trimerize; 6 large subunits form a core ring with 6 small subunits projecting outwards.</text>
</comment>
<comment type="cofactor">
    <cofactor evidence="1">
        <name>adenosylcob(III)alamin</name>
        <dbReference type="ChEBI" id="CHEBI:18408"/>
    </cofactor>
    <text evidence="1">Binds between the large and small subunits.</text>
</comment>
<dbReference type="InterPro" id="IPR010628">
    <property type="entry name" value="EutB"/>
</dbReference>
<dbReference type="PANTHER" id="PTHR39329:SF1">
    <property type="entry name" value="ETHANOLAMINE AMMONIA-LYASE LARGE SUBUNIT"/>
    <property type="match status" value="1"/>
</dbReference>
<feature type="binding site" evidence="1">
    <location>
        <position position="196"/>
    </location>
    <ligand>
        <name>substrate</name>
    </ligand>
</feature>
<comment type="pathway">
    <text evidence="1">Amine and polyamine degradation; ethanolamine degradation.</text>
</comment>
<dbReference type="GO" id="GO:0008851">
    <property type="term" value="F:ethanolamine ammonia-lyase activity"/>
    <property type="evidence" value="ECO:0007669"/>
    <property type="project" value="UniProtKB-EC"/>
</dbReference>
<comment type="subcellular location">
    <subcellularLocation>
        <location evidence="1">Bacterial microcompartment</location>
    </subcellularLocation>
</comment>
<dbReference type="EC" id="4.3.1.7" evidence="1"/>
<dbReference type="PIRSF" id="PIRSF018788">
    <property type="entry name" value="EutB"/>
    <property type="match status" value="1"/>
</dbReference>
<comment type="catalytic activity">
    <reaction evidence="1">
        <text>ethanolamine = acetaldehyde + NH4(+)</text>
        <dbReference type="Rhea" id="RHEA:15313"/>
        <dbReference type="ChEBI" id="CHEBI:15343"/>
        <dbReference type="ChEBI" id="CHEBI:28938"/>
        <dbReference type="ChEBI" id="CHEBI:57603"/>
        <dbReference type="EC" id="4.3.1.7"/>
    </reaction>
</comment>
<comment type="function">
    <text evidence="1">Catalyzes the deamination of various vicinal amino-alcohols to oxo compounds. Allows this organism to utilize ethanolamine as the sole source of nitrogen and carbon in the presence of vitamin B12.</text>
</comment>
<keyword evidence="1" id="KW-1283">Bacterial microcompartment</keyword>
<keyword evidence="1 2" id="KW-0456">Lyase</keyword>
<keyword evidence="1" id="KW-0846">Cobalamin</keyword>
<proteinExistence type="inferred from homology"/>
<feature type="binding site" evidence="1">
    <location>
        <position position="371"/>
    </location>
    <ligand>
        <name>substrate</name>
    </ligand>
</feature>
<dbReference type="NCBIfam" id="NF011649">
    <property type="entry name" value="PRK15067.1"/>
    <property type="match status" value="1"/>
</dbReference>
<reference evidence="2 3" key="1">
    <citation type="submission" date="2023-08" db="EMBL/GenBank/DDBJ databases">
        <title>Functional and genomic diversity of the sorghum phyllosphere microbiome.</title>
        <authorList>
            <person name="Shade A."/>
        </authorList>
    </citation>
    <scope>NUCLEOTIDE SEQUENCE [LARGE SCALE GENOMIC DNA]</scope>
    <source>
        <strain evidence="2 3">SORGH_AS_0335</strain>
    </source>
</reference>
<name>A0ABU1I6S4_9BURK</name>
<dbReference type="HAMAP" id="MF_00861">
    <property type="entry name" value="EutB"/>
    <property type="match status" value="1"/>
</dbReference>
<accession>A0ABU1I6S4</accession>
<comment type="similarity">
    <text evidence="1">Belongs to the EutB family.</text>
</comment>
<organism evidence="2 3">
    <name type="scientific">Paracidovorax wautersii</name>
    <dbReference type="NCBI Taxonomy" id="1177982"/>
    <lineage>
        <taxon>Bacteria</taxon>
        <taxon>Pseudomonadati</taxon>
        <taxon>Pseudomonadota</taxon>
        <taxon>Betaproteobacteria</taxon>
        <taxon>Burkholderiales</taxon>
        <taxon>Comamonadaceae</taxon>
        <taxon>Paracidovorax</taxon>
    </lineage>
</organism>
<feature type="binding site" evidence="1">
    <location>
        <position position="296"/>
    </location>
    <ligand>
        <name>substrate</name>
    </ligand>
</feature>
<protein>
    <recommendedName>
        <fullName evidence="1">Ethanolamine ammonia-lyase large subunit</fullName>
        <shortName evidence="1">EAL large subunit</shortName>
        <ecNumber evidence="1">4.3.1.7</ecNumber>
    </recommendedName>
</protein>